<accession>A0A8J7U3R5</accession>
<dbReference type="InterPro" id="IPR000073">
    <property type="entry name" value="AB_hydrolase_1"/>
</dbReference>
<evidence type="ECO:0000313" key="4">
    <source>
        <dbReference type="Proteomes" id="UP000664417"/>
    </source>
</evidence>
<protein>
    <submittedName>
        <fullName evidence="3">Alpha/beta fold hydrolase</fullName>
    </submittedName>
</protein>
<gene>
    <name evidence="2" type="ORF">J3U88_02455</name>
    <name evidence="3" type="ORF">J3U88_09095</name>
</gene>
<dbReference type="RefSeq" id="WP_207856543.1">
    <property type="nucleotide sequence ID" value="NZ_JAFREP010000002.1"/>
</dbReference>
<dbReference type="GO" id="GO:0004806">
    <property type="term" value="F:triacylglycerol lipase activity"/>
    <property type="evidence" value="ECO:0007669"/>
    <property type="project" value="TreeGrafter"/>
</dbReference>
<evidence type="ECO:0000259" key="1">
    <source>
        <dbReference type="Pfam" id="PF00561"/>
    </source>
</evidence>
<proteinExistence type="predicted"/>
<organism evidence="3 4">
    <name type="scientific">Acanthopleuribacter pedis</name>
    <dbReference type="NCBI Taxonomy" id="442870"/>
    <lineage>
        <taxon>Bacteria</taxon>
        <taxon>Pseudomonadati</taxon>
        <taxon>Acidobacteriota</taxon>
        <taxon>Holophagae</taxon>
        <taxon>Acanthopleuribacterales</taxon>
        <taxon>Acanthopleuribacteraceae</taxon>
        <taxon>Acanthopleuribacter</taxon>
    </lineage>
</organism>
<dbReference type="InterPro" id="IPR050471">
    <property type="entry name" value="AB_hydrolase"/>
</dbReference>
<dbReference type="Gene3D" id="3.40.50.1820">
    <property type="entry name" value="alpha/beta hydrolase"/>
    <property type="match status" value="1"/>
</dbReference>
<dbReference type="PANTHER" id="PTHR43433:SF5">
    <property type="entry name" value="AB HYDROLASE-1 DOMAIN-CONTAINING PROTEIN"/>
    <property type="match status" value="1"/>
</dbReference>
<dbReference type="GO" id="GO:0046503">
    <property type="term" value="P:glycerolipid catabolic process"/>
    <property type="evidence" value="ECO:0007669"/>
    <property type="project" value="TreeGrafter"/>
</dbReference>
<reference evidence="3" key="1">
    <citation type="submission" date="2021-03" db="EMBL/GenBank/DDBJ databases">
        <authorList>
            <person name="Wang G."/>
        </authorList>
    </citation>
    <scope>NUCLEOTIDE SEQUENCE</scope>
    <source>
        <strain evidence="3">KCTC 12899</strain>
    </source>
</reference>
<comment type="caution">
    <text evidence="3">The sequence shown here is derived from an EMBL/GenBank/DDBJ whole genome shotgun (WGS) entry which is preliminary data.</text>
</comment>
<keyword evidence="4" id="KW-1185">Reference proteome</keyword>
<dbReference type="SUPFAM" id="SSF53474">
    <property type="entry name" value="alpha/beta-Hydrolases"/>
    <property type="match status" value="1"/>
</dbReference>
<evidence type="ECO:0000313" key="3">
    <source>
        <dbReference type="EMBL" id="MBO1318613.1"/>
    </source>
</evidence>
<dbReference type="EMBL" id="JAFREP010000006">
    <property type="protein sequence ID" value="MBO1318613.1"/>
    <property type="molecule type" value="Genomic_DNA"/>
</dbReference>
<dbReference type="InterPro" id="IPR029058">
    <property type="entry name" value="AB_hydrolase_fold"/>
</dbReference>
<dbReference type="PRINTS" id="PR00111">
    <property type="entry name" value="ABHYDROLASE"/>
</dbReference>
<dbReference type="Proteomes" id="UP000664417">
    <property type="component" value="Unassembled WGS sequence"/>
</dbReference>
<feature type="domain" description="AB hydrolase-1" evidence="1">
    <location>
        <begin position="39"/>
        <end position="268"/>
    </location>
</feature>
<dbReference type="Pfam" id="PF00561">
    <property type="entry name" value="Abhydrolase_1"/>
    <property type="match status" value="1"/>
</dbReference>
<name>A0A8J7U3R5_9BACT</name>
<sequence length="285" mass="30342">MRFGFLLFLGLTAPAWLWSQTTPALNGGDLCHEVTGEGPPLLLIGGLGNRMSVWDDLLPKLTAHHRVIRFDPAGLGCSSAHQPAGTVADLARHAATLLDHLNIRRCQVAGISLGGFVAQSMALQFPERVDKLVLMGSSIGGKAHVVPDQEVLQFFATSATLPREAAVRKGYVLALRPDFEADHPKRHGELVAREAAYQPPPTTVQKHAMAGFFFDQSAVVQNIAVPTLVLHGALDRVVPVANGRKLGEAIPNAKTVVLPKAGHLCIIDSVEATAAAILAFTAPTF</sequence>
<dbReference type="AlphaFoldDB" id="A0A8J7U3R5"/>
<keyword evidence="3" id="KW-0378">Hydrolase</keyword>
<dbReference type="PANTHER" id="PTHR43433">
    <property type="entry name" value="HYDROLASE, ALPHA/BETA FOLD FAMILY PROTEIN"/>
    <property type="match status" value="1"/>
</dbReference>
<dbReference type="EMBL" id="JAFREP010000002">
    <property type="protein sequence ID" value="MBO1317306.1"/>
    <property type="molecule type" value="Genomic_DNA"/>
</dbReference>
<evidence type="ECO:0000313" key="2">
    <source>
        <dbReference type="EMBL" id="MBO1317306.1"/>
    </source>
</evidence>